<evidence type="ECO:0000313" key="1">
    <source>
        <dbReference type="EMBL" id="OAV94167.1"/>
    </source>
</evidence>
<organism evidence="1">
    <name type="scientific">Puccinia triticina (isolate 1-1 / race 1 (BBBD))</name>
    <name type="common">Brown leaf rust fungus</name>
    <dbReference type="NCBI Taxonomy" id="630390"/>
    <lineage>
        <taxon>Eukaryota</taxon>
        <taxon>Fungi</taxon>
        <taxon>Dikarya</taxon>
        <taxon>Basidiomycota</taxon>
        <taxon>Pucciniomycotina</taxon>
        <taxon>Pucciniomycetes</taxon>
        <taxon>Pucciniales</taxon>
        <taxon>Pucciniaceae</taxon>
        <taxon>Puccinia</taxon>
    </lineage>
</organism>
<reference evidence="1" key="1">
    <citation type="submission" date="2009-11" db="EMBL/GenBank/DDBJ databases">
        <authorList>
            <consortium name="The Broad Institute Genome Sequencing Platform"/>
            <person name="Ward D."/>
            <person name="Feldgarden M."/>
            <person name="Earl A."/>
            <person name="Young S.K."/>
            <person name="Zeng Q."/>
            <person name="Koehrsen M."/>
            <person name="Alvarado L."/>
            <person name="Berlin A."/>
            <person name="Bochicchio J."/>
            <person name="Borenstein D."/>
            <person name="Chapman S.B."/>
            <person name="Chen Z."/>
            <person name="Engels R."/>
            <person name="Freedman E."/>
            <person name="Gellesch M."/>
            <person name="Goldberg J."/>
            <person name="Griggs A."/>
            <person name="Gujja S."/>
            <person name="Heilman E."/>
            <person name="Heiman D."/>
            <person name="Hepburn T."/>
            <person name="Howarth C."/>
            <person name="Jen D."/>
            <person name="Larson L."/>
            <person name="Lewis B."/>
            <person name="Mehta T."/>
            <person name="Park D."/>
            <person name="Pearson M."/>
            <person name="Roberts A."/>
            <person name="Saif S."/>
            <person name="Shea T."/>
            <person name="Shenoy N."/>
            <person name="Sisk P."/>
            <person name="Stolte C."/>
            <person name="Sykes S."/>
            <person name="Thomson T."/>
            <person name="Walk T."/>
            <person name="White J."/>
            <person name="Yandava C."/>
            <person name="Izard J."/>
            <person name="Baranova O.V."/>
            <person name="Blanton J.M."/>
            <person name="Tanner A.C."/>
            <person name="Dewhirst F.E."/>
            <person name="Haas B."/>
            <person name="Nusbaum C."/>
            <person name="Birren B."/>
        </authorList>
    </citation>
    <scope>NUCLEOTIDE SEQUENCE [LARGE SCALE GENOMIC DNA]</scope>
    <source>
        <strain evidence="1">1-1 BBBD Race 1</strain>
    </source>
</reference>
<protein>
    <submittedName>
        <fullName evidence="1 2">Uncharacterized protein</fullName>
    </submittedName>
</protein>
<dbReference type="EnsemblFungi" id="PTTG_27039-t43_1">
    <property type="protein sequence ID" value="PTTG_27039-t43_1-p1"/>
    <property type="gene ID" value="PTTG_27039"/>
</dbReference>
<reference evidence="2" key="4">
    <citation type="submission" date="2025-05" db="UniProtKB">
        <authorList>
            <consortium name="EnsemblFungi"/>
        </authorList>
    </citation>
    <scope>IDENTIFICATION</scope>
    <source>
        <strain evidence="2">isolate 1-1 / race 1 (BBBD)</strain>
    </source>
</reference>
<name>A0A180GMY1_PUCT1</name>
<accession>A0A180GMY1</accession>
<dbReference type="VEuPathDB" id="FungiDB:PTTG_27039"/>
<sequence>MLQKLPTNHHPDEIPKTLLNKWHINSNLCSLTNDNMDASGLTKSELERGGTMTIQLKKPLFLKWKQVVKKSGRTRKLMQTSGGQRDLLRTVQVVHSVCVNRKMFTTMQRHEGNSFVEFFLGDCQRF</sequence>
<reference evidence="1" key="2">
    <citation type="submission" date="2016-05" db="EMBL/GenBank/DDBJ databases">
        <title>Comparative analysis highlights variable genome content of wheat rusts and divergence of the mating loci.</title>
        <authorList>
            <person name="Cuomo C.A."/>
            <person name="Bakkeren G."/>
            <person name="Szabo L."/>
            <person name="Khalil H."/>
            <person name="Joly D."/>
            <person name="Goldberg J."/>
            <person name="Young S."/>
            <person name="Zeng Q."/>
            <person name="Fellers J."/>
        </authorList>
    </citation>
    <scope>NUCLEOTIDE SEQUENCE [LARGE SCALE GENOMIC DNA]</scope>
    <source>
        <strain evidence="1">1-1 BBBD Race 1</strain>
    </source>
</reference>
<dbReference type="Proteomes" id="UP000005240">
    <property type="component" value="Unassembled WGS sequence"/>
</dbReference>
<gene>
    <name evidence="1" type="ORF">PTTG_27039</name>
</gene>
<evidence type="ECO:0000313" key="2">
    <source>
        <dbReference type="EnsemblFungi" id="PTTG_27039-t43_1-p1"/>
    </source>
</evidence>
<evidence type="ECO:0000313" key="3">
    <source>
        <dbReference type="Proteomes" id="UP000005240"/>
    </source>
</evidence>
<feature type="non-terminal residue" evidence="1">
    <location>
        <position position="126"/>
    </location>
</feature>
<proteinExistence type="predicted"/>
<reference evidence="2 3" key="3">
    <citation type="journal article" date="2017" name="G3 (Bethesda)">
        <title>Comparative analysis highlights variable genome content of wheat rusts and divergence of the mating loci.</title>
        <authorList>
            <person name="Cuomo C.A."/>
            <person name="Bakkeren G."/>
            <person name="Khalil H.B."/>
            <person name="Panwar V."/>
            <person name="Joly D."/>
            <person name="Linning R."/>
            <person name="Sakthikumar S."/>
            <person name="Song X."/>
            <person name="Adiconis X."/>
            <person name="Fan L."/>
            <person name="Goldberg J.M."/>
            <person name="Levin J.Z."/>
            <person name="Young S."/>
            <person name="Zeng Q."/>
            <person name="Anikster Y."/>
            <person name="Bruce M."/>
            <person name="Wang M."/>
            <person name="Yin C."/>
            <person name="McCallum B."/>
            <person name="Szabo L.J."/>
            <person name="Hulbert S."/>
            <person name="Chen X."/>
            <person name="Fellers J.P."/>
        </authorList>
    </citation>
    <scope>NUCLEOTIDE SEQUENCE</scope>
    <source>
        <strain evidence="2">isolate 1-1 / race 1 (BBBD)</strain>
        <strain evidence="3">Isolate 1-1 / race 1 (BBBD)</strain>
    </source>
</reference>
<keyword evidence="3" id="KW-1185">Reference proteome</keyword>
<dbReference type="EMBL" id="ADAS02000042">
    <property type="protein sequence ID" value="OAV94167.1"/>
    <property type="molecule type" value="Genomic_DNA"/>
</dbReference>
<dbReference type="AlphaFoldDB" id="A0A180GMY1"/>